<keyword evidence="3" id="KW-1185">Reference proteome</keyword>
<evidence type="ECO:0000313" key="3">
    <source>
        <dbReference type="Proteomes" id="UP000626210"/>
    </source>
</evidence>
<dbReference type="RefSeq" id="WP_189685773.1">
    <property type="nucleotide sequence ID" value="NZ_BMYK01000002.1"/>
</dbReference>
<keyword evidence="1" id="KW-1133">Transmembrane helix</keyword>
<name>A0ABQ3FWK8_9BURK</name>
<evidence type="ECO:0000256" key="1">
    <source>
        <dbReference type="SAM" id="Phobius"/>
    </source>
</evidence>
<feature type="transmembrane region" description="Helical" evidence="1">
    <location>
        <begin position="6"/>
        <end position="25"/>
    </location>
</feature>
<keyword evidence="1" id="KW-0472">Membrane</keyword>
<dbReference type="EMBL" id="BMYK01000002">
    <property type="protein sequence ID" value="GHC72907.1"/>
    <property type="molecule type" value="Genomic_DNA"/>
</dbReference>
<evidence type="ECO:0000313" key="2">
    <source>
        <dbReference type="EMBL" id="GHC72907.1"/>
    </source>
</evidence>
<sequence length="47" mass="4930">MADHELLALGLNLAILAINVGVLALSIKIYTEILKDGAQNRRAKGGA</sequence>
<reference evidence="3" key="1">
    <citation type="journal article" date="2019" name="Int. J. Syst. Evol. Microbiol.">
        <title>The Global Catalogue of Microorganisms (GCM) 10K type strain sequencing project: providing services to taxonomists for standard genome sequencing and annotation.</title>
        <authorList>
            <consortium name="The Broad Institute Genomics Platform"/>
            <consortium name="The Broad Institute Genome Sequencing Center for Infectious Disease"/>
            <person name="Wu L."/>
            <person name="Ma J."/>
        </authorList>
    </citation>
    <scope>NUCLEOTIDE SEQUENCE [LARGE SCALE GENOMIC DNA]</scope>
    <source>
        <strain evidence="3">KCTC 23314</strain>
    </source>
</reference>
<protein>
    <submittedName>
        <fullName evidence="2">Uncharacterized protein</fullName>
    </submittedName>
</protein>
<gene>
    <name evidence="2" type="ORF">GCM10007320_09120</name>
</gene>
<accession>A0ABQ3FWK8</accession>
<proteinExistence type="predicted"/>
<dbReference type="Proteomes" id="UP000626210">
    <property type="component" value="Unassembled WGS sequence"/>
</dbReference>
<organism evidence="2 3">
    <name type="scientific">Pseudorhodoferax aquiterrae</name>
    <dbReference type="NCBI Taxonomy" id="747304"/>
    <lineage>
        <taxon>Bacteria</taxon>
        <taxon>Pseudomonadati</taxon>
        <taxon>Pseudomonadota</taxon>
        <taxon>Betaproteobacteria</taxon>
        <taxon>Burkholderiales</taxon>
        <taxon>Comamonadaceae</taxon>
    </lineage>
</organism>
<comment type="caution">
    <text evidence="2">The sequence shown here is derived from an EMBL/GenBank/DDBJ whole genome shotgun (WGS) entry which is preliminary data.</text>
</comment>
<keyword evidence="1" id="KW-0812">Transmembrane</keyword>